<dbReference type="Proteomes" id="UP000024329">
    <property type="component" value="Unassembled WGS sequence"/>
</dbReference>
<dbReference type="STRING" id="158500.BES08_06710"/>
<dbReference type="eggNOG" id="COG0730">
    <property type="taxonomic scope" value="Bacteria"/>
</dbReference>
<dbReference type="PANTHER" id="PTHR30269:SF0">
    <property type="entry name" value="MEMBRANE TRANSPORTER PROTEIN YFCA-RELATED"/>
    <property type="match status" value="1"/>
</dbReference>
<dbReference type="InterPro" id="IPR002781">
    <property type="entry name" value="TM_pro_TauE-like"/>
</dbReference>
<evidence type="ECO:0000256" key="4">
    <source>
        <dbReference type="ARBA" id="ARBA00022475"/>
    </source>
</evidence>
<organism evidence="9 10">
    <name type="scientific">Novosphingobium resinovorum</name>
    <dbReference type="NCBI Taxonomy" id="158500"/>
    <lineage>
        <taxon>Bacteria</taxon>
        <taxon>Pseudomonadati</taxon>
        <taxon>Pseudomonadota</taxon>
        <taxon>Alphaproteobacteria</taxon>
        <taxon>Sphingomonadales</taxon>
        <taxon>Sphingomonadaceae</taxon>
        <taxon>Novosphingobium</taxon>
    </lineage>
</organism>
<keyword evidence="4 8" id="KW-1003">Cell membrane</keyword>
<evidence type="ECO:0000256" key="6">
    <source>
        <dbReference type="ARBA" id="ARBA00022989"/>
    </source>
</evidence>
<feature type="transmembrane region" description="Helical" evidence="8">
    <location>
        <begin position="202"/>
        <end position="219"/>
    </location>
</feature>
<comment type="caution">
    <text evidence="9">The sequence shown here is derived from an EMBL/GenBank/DDBJ whole genome shotgun (WGS) entry which is preliminary data.</text>
</comment>
<keyword evidence="7 8" id="KW-0472">Membrane</keyword>
<name>A0A031K1T3_9SPHN</name>
<sequence>MNTDLLLIAAGVLAGAMNALAGGGSFVSLPALMAVGLSPVAANASSSLALYPGGAVSTWVYREGLVPIAAVPLRWMAAVSAAGGLAGGILLLATPQALFVQALPWLLLLASLALAFGRGITARVHGWSGASGPAILGGQLVLGIYGGYFGGAVGIMMMAFWSLATREELKRLQGLRTLLVTAANTAAVILFALAGAVGWREVAILAPSAMVGGYLGALLGIRLSPALVRAATLALAFFVTAAFFIKAYG</sequence>
<evidence type="ECO:0000256" key="7">
    <source>
        <dbReference type="ARBA" id="ARBA00023136"/>
    </source>
</evidence>
<reference evidence="9 10" key="1">
    <citation type="submission" date="2014-03" db="EMBL/GenBank/DDBJ databases">
        <title>Whole genome sequence of Novosphingobium resinovorum KF1.</title>
        <authorList>
            <person name="Gan H.M."/>
            <person name="Gan H.Y."/>
            <person name="Chew T.H."/>
            <person name="Savka M.A."/>
        </authorList>
    </citation>
    <scope>NUCLEOTIDE SEQUENCE [LARGE SCALE GENOMIC DNA]</scope>
    <source>
        <strain evidence="9 10">KF1</strain>
    </source>
</reference>
<keyword evidence="6 8" id="KW-1133">Transmembrane helix</keyword>
<evidence type="ECO:0000256" key="8">
    <source>
        <dbReference type="RuleBase" id="RU363041"/>
    </source>
</evidence>
<evidence type="ECO:0000256" key="3">
    <source>
        <dbReference type="ARBA" id="ARBA00022448"/>
    </source>
</evidence>
<dbReference type="Pfam" id="PF01925">
    <property type="entry name" value="TauE"/>
    <property type="match status" value="1"/>
</dbReference>
<feature type="transmembrane region" description="Helical" evidence="8">
    <location>
        <begin position="102"/>
        <end position="120"/>
    </location>
</feature>
<feature type="transmembrane region" description="Helical" evidence="8">
    <location>
        <begin position="140"/>
        <end position="163"/>
    </location>
</feature>
<protein>
    <recommendedName>
        <fullName evidence="8">Probable membrane transporter protein</fullName>
    </recommendedName>
</protein>
<accession>A0A031K1T3</accession>
<dbReference type="EMBL" id="JFYZ01000003">
    <property type="protein sequence ID" value="EZP83174.1"/>
    <property type="molecule type" value="Genomic_DNA"/>
</dbReference>
<proteinExistence type="inferred from homology"/>
<dbReference type="OrthoDB" id="7582411at2"/>
<feature type="transmembrane region" description="Helical" evidence="8">
    <location>
        <begin position="226"/>
        <end position="245"/>
    </location>
</feature>
<feature type="transmembrane region" description="Helical" evidence="8">
    <location>
        <begin position="175"/>
        <end position="196"/>
    </location>
</feature>
<feature type="transmembrane region" description="Helical" evidence="8">
    <location>
        <begin position="75"/>
        <end position="93"/>
    </location>
</feature>
<evidence type="ECO:0000256" key="5">
    <source>
        <dbReference type="ARBA" id="ARBA00022692"/>
    </source>
</evidence>
<dbReference type="PANTHER" id="PTHR30269">
    <property type="entry name" value="TRANSMEMBRANE PROTEIN YFCA"/>
    <property type="match status" value="1"/>
</dbReference>
<comment type="subcellular location">
    <subcellularLocation>
        <location evidence="1 8">Cell membrane</location>
        <topology evidence="1 8">Multi-pass membrane protein</topology>
    </subcellularLocation>
</comment>
<dbReference type="RefSeq" id="WP_036524288.1">
    <property type="nucleotide sequence ID" value="NZ_CP017075.1"/>
</dbReference>
<evidence type="ECO:0000313" key="10">
    <source>
        <dbReference type="Proteomes" id="UP000024329"/>
    </source>
</evidence>
<dbReference type="InterPro" id="IPR052017">
    <property type="entry name" value="TSUP"/>
</dbReference>
<evidence type="ECO:0000313" key="9">
    <source>
        <dbReference type="EMBL" id="EZP83174.1"/>
    </source>
</evidence>
<dbReference type="AlphaFoldDB" id="A0A031K1T3"/>
<evidence type="ECO:0000256" key="1">
    <source>
        <dbReference type="ARBA" id="ARBA00004651"/>
    </source>
</evidence>
<gene>
    <name evidence="9" type="ORF">BV97_01277</name>
</gene>
<dbReference type="GO" id="GO:0005886">
    <property type="term" value="C:plasma membrane"/>
    <property type="evidence" value="ECO:0007669"/>
    <property type="project" value="UniProtKB-SubCell"/>
</dbReference>
<keyword evidence="5 8" id="KW-0812">Transmembrane</keyword>
<evidence type="ECO:0000256" key="2">
    <source>
        <dbReference type="ARBA" id="ARBA00009142"/>
    </source>
</evidence>
<comment type="similarity">
    <text evidence="2 8">Belongs to the 4-toluene sulfonate uptake permease (TSUP) (TC 2.A.102) family.</text>
</comment>
<dbReference type="PATRIC" id="fig|158500.4.peg.1312"/>
<keyword evidence="3" id="KW-0813">Transport</keyword>